<feature type="transmembrane region" description="Helical" evidence="1">
    <location>
        <begin position="155"/>
        <end position="177"/>
    </location>
</feature>
<keyword evidence="1" id="KW-0472">Membrane</keyword>
<feature type="transmembrane region" description="Helical" evidence="1">
    <location>
        <begin position="114"/>
        <end position="135"/>
    </location>
</feature>
<evidence type="ECO:0000313" key="3">
    <source>
        <dbReference type="Proteomes" id="UP001302274"/>
    </source>
</evidence>
<proteinExistence type="predicted"/>
<keyword evidence="3" id="KW-1185">Reference proteome</keyword>
<evidence type="ECO:0000313" key="2">
    <source>
        <dbReference type="EMBL" id="MEA9356323.1"/>
    </source>
</evidence>
<feature type="transmembrane region" description="Helical" evidence="1">
    <location>
        <begin position="189"/>
        <end position="210"/>
    </location>
</feature>
<keyword evidence="1" id="KW-0812">Transmembrane</keyword>
<dbReference type="EMBL" id="JAYGJQ010000001">
    <property type="protein sequence ID" value="MEA9356323.1"/>
    <property type="molecule type" value="Genomic_DNA"/>
</dbReference>
<accession>A0ABU5VTE4</accession>
<comment type="caution">
    <text evidence="2">The sequence shown here is derived from an EMBL/GenBank/DDBJ whole genome shotgun (WGS) entry which is preliminary data.</text>
</comment>
<dbReference type="Proteomes" id="UP001302274">
    <property type="component" value="Unassembled WGS sequence"/>
</dbReference>
<keyword evidence="1" id="KW-1133">Transmembrane helix</keyword>
<gene>
    <name evidence="2" type="ORF">SHI21_08925</name>
</gene>
<evidence type="ECO:0000256" key="1">
    <source>
        <dbReference type="SAM" id="Phobius"/>
    </source>
</evidence>
<feature type="transmembrane region" description="Helical" evidence="1">
    <location>
        <begin position="56"/>
        <end position="77"/>
    </location>
</feature>
<name>A0ABU5VTE4_9BACT</name>
<feature type="transmembrane region" description="Helical" evidence="1">
    <location>
        <begin position="89"/>
        <end position="108"/>
    </location>
</feature>
<protein>
    <submittedName>
        <fullName evidence="2">Uncharacterized protein</fullName>
    </submittedName>
</protein>
<reference evidence="2 3" key="1">
    <citation type="submission" date="2023-11" db="EMBL/GenBank/DDBJ databases">
        <title>A Novel Polar Bacteriovorax (B. antarcticus) Isolated from the Biocrust in Antarctica.</title>
        <authorList>
            <person name="Mun W."/>
            <person name="Choi S.Y."/>
            <person name="Mitchell R.J."/>
        </authorList>
    </citation>
    <scope>NUCLEOTIDE SEQUENCE [LARGE SCALE GENOMIC DNA]</scope>
    <source>
        <strain evidence="2 3">PP10</strain>
    </source>
</reference>
<organism evidence="2 3">
    <name type="scientific">Bacteriovorax antarcticus</name>
    <dbReference type="NCBI Taxonomy" id="3088717"/>
    <lineage>
        <taxon>Bacteria</taxon>
        <taxon>Pseudomonadati</taxon>
        <taxon>Bdellovibrionota</taxon>
        <taxon>Bacteriovoracia</taxon>
        <taxon>Bacteriovoracales</taxon>
        <taxon>Bacteriovoracaceae</taxon>
        <taxon>Bacteriovorax</taxon>
    </lineage>
</organism>
<sequence length="220" mass="24672">MGSVKLFFSLLIDSFKAFKKEFPEYLGSYLAMLILNLVACYPFEGMGFEQNSFHEIVLQIIVGIMSLIVIVNVILIEKSKAKNLDKEELMYAAPTYLIYTLYSTLLILAGLFCFVVPGIIIAVLVGMVPLASVLIDNDSVNYFKISYRMARKDAVLVICFGLATLIMELPTFGLDLIPNWKVQLGASFVYSFFDSAVMVILTITSVRVFYHLKRALNDPS</sequence>
<dbReference type="RefSeq" id="WP_323576014.1">
    <property type="nucleotide sequence ID" value="NZ_JAYGJQ010000001.1"/>
</dbReference>
<feature type="transmembrane region" description="Helical" evidence="1">
    <location>
        <begin position="25"/>
        <end position="44"/>
    </location>
</feature>